<organism evidence="6 7">
    <name type="scientific">Catellatospora chokoriensis</name>
    <dbReference type="NCBI Taxonomy" id="310353"/>
    <lineage>
        <taxon>Bacteria</taxon>
        <taxon>Bacillati</taxon>
        <taxon>Actinomycetota</taxon>
        <taxon>Actinomycetes</taxon>
        <taxon>Micromonosporales</taxon>
        <taxon>Micromonosporaceae</taxon>
        <taxon>Catellatospora</taxon>
    </lineage>
</organism>
<feature type="domain" description="Radical SAM core" evidence="5">
    <location>
        <begin position="75"/>
        <end position="313"/>
    </location>
</feature>
<dbReference type="Pfam" id="PF04055">
    <property type="entry name" value="Radical_SAM"/>
    <property type="match status" value="1"/>
</dbReference>
<dbReference type="PROSITE" id="PS51918">
    <property type="entry name" value="RADICAL_SAM"/>
    <property type="match status" value="1"/>
</dbReference>
<evidence type="ECO:0000256" key="2">
    <source>
        <dbReference type="ARBA" id="ARBA00022723"/>
    </source>
</evidence>
<gene>
    <name evidence="6" type="ORF">Cch02nite_42820</name>
</gene>
<keyword evidence="2" id="KW-0479">Metal-binding</keyword>
<keyword evidence="7" id="KW-1185">Reference proteome</keyword>
<evidence type="ECO:0000256" key="1">
    <source>
        <dbReference type="ARBA" id="ARBA00022691"/>
    </source>
</evidence>
<accession>A0A8J3NSS9</accession>
<dbReference type="PANTHER" id="PTHR43273:SF8">
    <property type="entry name" value="RADICAL SAM DOMAIN PROTEIN"/>
    <property type="match status" value="1"/>
</dbReference>
<evidence type="ECO:0000313" key="7">
    <source>
        <dbReference type="Proteomes" id="UP000619293"/>
    </source>
</evidence>
<dbReference type="InterPro" id="IPR007197">
    <property type="entry name" value="rSAM"/>
</dbReference>
<dbReference type="Gene3D" id="3.20.20.70">
    <property type="entry name" value="Aldolase class I"/>
    <property type="match status" value="1"/>
</dbReference>
<dbReference type="InterPro" id="IPR023867">
    <property type="entry name" value="Sulphatase_maturase_rSAM"/>
</dbReference>
<name>A0A8J3NSS9_9ACTN</name>
<evidence type="ECO:0000256" key="4">
    <source>
        <dbReference type="ARBA" id="ARBA00023014"/>
    </source>
</evidence>
<evidence type="ECO:0000256" key="3">
    <source>
        <dbReference type="ARBA" id="ARBA00023004"/>
    </source>
</evidence>
<sequence>MPDSTRKGILSCSGCNSPDGCRHDPSKRRENSLDWFIAEALRGHYVGMTSTYAFQSFNAYNLQMSMNASELGPGPMPFAHFVVKVASRCNIKCTYCYVYEQADRTWITQPRRMSDAIELATIARIGEYLAELGNQQALVILHGGEPLLYGAQRIERFAERLRAECGRRGVDAKLALQTNGTMVDDAWLDVFDRNGIHVGLSLDGPPDVHDAKRRDKVGAGTYERTAEGLRRLLSSTGDRGSPPAVTAVIDPAARPRDVVEHFLGLGVEHVDFQLPDVNHDSYPHAQWPLGTFGAWLIELYEELRRIDRPMRVRSIELLVGLLLGAPYGGDILGPRSFGTLVIDTDGDYHAHDALKATFDGATITGASVLNEPIRSLVTHPMVLAHTDKATAASADCLECPLFSVCGGGLVAHRYSASRQYDNRSVYCTDLAMFIRHVEDALTQWRGDRIDAVSAGASVATR</sequence>
<dbReference type="GO" id="GO:0051536">
    <property type="term" value="F:iron-sulfur cluster binding"/>
    <property type="evidence" value="ECO:0007669"/>
    <property type="project" value="UniProtKB-KW"/>
</dbReference>
<keyword evidence="1" id="KW-0949">S-adenosyl-L-methionine</keyword>
<dbReference type="InterPro" id="IPR058240">
    <property type="entry name" value="rSAM_sf"/>
</dbReference>
<dbReference type="SFLD" id="SFLDG01386">
    <property type="entry name" value="main_SPASM_domain-containing"/>
    <property type="match status" value="1"/>
</dbReference>
<dbReference type="GO" id="GO:0016491">
    <property type="term" value="F:oxidoreductase activity"/>
    <property type="evidence" value="ECO:0007669"/>
    <property type="project" value="InterPro"/>
</dbReference>
<dbReference type="CDD" id="cd01335">
    <property type="entry name" value="Radical_SAM"/>
    <property type="match status" value="1"/>
</dbReference>
<dbReference type="SFLD" id="SFLDG01067">
    <property type="entry name" value="SPASM/twitch_domain_containing"/>
    <property type="match status" value="1"/>
</dbReference>
<reference evidence="6 7" key="1">
    <citation type="submission" date="2021-01" db="EMBL/GenBank/DDBJ databases">
        <title>Whole genome shotgun sequence of Catellatospora chokoriensis NBRC 107358.</title>
        <authorList>
            <person name="Komaki H."/>
            <person name="Tamura T."/>
        </authorList>
    </citation>
    <scope>NUCLEOTIDE SEQUENCE [LARGE SCALE GENOMIC DNA]</scope>
    <source>
        <strain evidence="6 7">NBRC 107358</strain>
    </source>
</reference>
<protein>
    <recommendedName>
        <fullName evidence="5">Radical SAM core domain-containing protein</fullName>
    </recommendedName>
</protein>
<dbReference type="InterPro" id="IPR013785">
    <property type="entry name" value="Aldolase_TIM"/>
</dbReference>
<comment type="caution">
    <text evidence="6">The sequence shown here is derived from an EMBL/GenBank/DDBJ whole genome shotgun (WGS) entry which is preliminary data.</text>
</comment>
<dbReference type="EMBL" id="BONG01000026">
    <property type="protein sequence ID" value="GIF90838.1"/>
    <property type="molecule type" value="Genomic_DNA"/>
</dbReference>
<proteinExistence type="predicted"/>
<keyword evidence="4" id="KW-0411">Iron-sulfur</keyword>
<dbReference type="AlphaFoldDB" id="A0A8J3NSS9"/>
<evidence type="ECO:0000259" key="5">
    <source>
        <dbReference type="PROSITE" id="PS51918"/>
    </source>
</evidence>
<dbReference type="SFLD" id="SFLDG01072">
    <property type="entry name" value="dehydrogenase_like"/>
    <property type="match status" value="1"/>
</dbReference>
<dbReference type="GO" id="GO:0046872">
    <property type="term" value="F:metal ion binding"/>
    <property type="evidence" value="ECO:0007669"/>
    <property type="project" value="UniProtKB-KW"/>
</dbReference>
<dbReference type="PANTHER" id="PTHR43273">
    <property type="entry name" value="ANAEROBIC SULFATASE-MATURATING ENZYME HOMOLOG ASLB-RELATED"/>
    <property type="match status" value="1"/>
</dbReference>
<dbReference type="SFLD" id="SFLDS00029">
    <property type="entry name" value="Radical_SAM"/>
    <property type="match status" value="1"/>
</dbReference>
<keyword evidence="3" id="KW-0408">Iron</keyword>
<evidence type="ECO:0000313" key="6">
    <source>
        <dbReference type="EMBL" id="GIF90838.1"/>
    </source>
</evidence>
<dbReference type="SUPFAM" id="SSF102114">
    <property type="entry name" value="Radical SAM enzymes"/>
    <property type="match status" value="1"/>
</dbReference>
<dbReference type="Proteomes" id="UP000619293">
    <property type="component" value="Unassembled WGS sequence"/>
</dbReference>